<organism evidence="1 2">
    <name type="scientific">Chitinimonas arctica</name>
    <dbReference type="NCBI Taxonomy" id="2594795"/>
    <lineage>
        <taxon>Bacteria</taxon>
        <taxon>Pseudomonadati</taxon>
        <taxon>Pseudomonadota</taxon>
        <taxon>Betaproteobacteria</taxon>
        <taxon>Neisseriales</taxon>
        <taxon>Chitinibacteraceae</taxon>
        <taxon>Chitinimonas</taxon>
    </lineage>
</organism>
<gene>
    <name evidence="1" type="ORF">FNU76_01830</name>
</gene>
<dbReference type="EMBL" id="CP041730">
    <property type="protein sequence ID" value="QDQ25193.1"/>
    <property type="molecule type" value="Genomic_DNA"/>
</dbReference>
<dbReference type="Proteomes" id="UP000317550">
    <property type="component" value="Chromosome"/>
</dbReference>
<keyword evidence="2" id="KW-1185">Reference proteome</keyword>
<evidence type="ECO:0000313" key="1">
    <source>
        <dbReference type="EMBL" id="QDQ25193.1"/>
    </source>
</evidence>
<protein>
    <submittedName>
        <fullName evidence="1">Uncharacterized protein</fullName>
    </submittedName>
</protein>
<evidence type="ECO:0000313" key="2">
    <source>
        <dbReference type="Proteomes" id="UP000317550"/>
    </source>
</evidence>
<reference evidence="2" key="1">
    <citation type="submission" date="2019-07" db="EMBL/GenBank/DDBJ databases">
        <title>Chitinimonas sp. nov., isolated from Ny-Alesund, arctica soil.</title>
        <authorList>
            <person name="Xu Q."/>
            <person name="Peng F."/>
        </authorList>
    </citation>
    <scope>NUCLEOTIDE SEQUENCE [LARGE SCALE GENOMIC DNA]</scope>
    <source>
        <strain evidence="2">R3-44</strain>
    </source>
</reference>
<dbReference type="Pfam" id="PF12364">
    <property type="entry name" value="DUF3648"/>
    <property type="match status" value="1"/>
</dbReference>
<accession>A0A516SAL8</accession>
<dbReference type="InterPro" id="IPR022108">
    <property type="entry name" value="DUF3648"/>
</dbReference>
<dbReference type="KEGG" id="cari:FNU76_01830"/>
<dbReference type="AlphaFoldDB" id="A0A516SAL8"/>
<proteinExistence type="predicted"/>
<name>A0A516SAL8_9NEIS</name>
<sequence length="82" mass="9271">MRCRKAQACFWTSVRYAKIVSACFEPLPLAEIGCTTSKRLFRVSRKWQAACPCTSIRTSRNSPFFIFHISDTLLGLHTAAKS</sequence>